<protein>
    <submittedName>
        <fullName evidence="2">Uncharacterized protein</fullName>
    </submittedName>
</protein>
<reference evidence="2" key="1">
    <citation type="submission" date="2021-03" db="EMBL/GenBank/DDBJ databases">
        <title>Draft genome sequence of rust myrtle Austropuccinia psidii MF-1, a brazilian biotype.</title>
        <authorList>
            <person name="Quecine M.C."/>
            <person name="Pachon D.M.R."/>
            <person name="Bonatelli M.L."/>
            <person name="Correr F.H."/>
            <person name="Franceschini L.M."/>
            <person name="Leite T.F."/>
            <person name="Margarido G.R.A."/>
            <person name="Almeida C.A."/>
            <person name="Ferrarezi J.A."/>
            <person name="Labate C.A."/>
        </authorList>
    </citation>
    <scope>NUCLEOTIDE SEQUENCE</scope>
    <source>
        <strain evidence="2">MF-1</strain>
    </source>
</reference>
<proteinExistence type="predicted"/>
<name>A0A9Q3C8S0_9BASI</name>
<gene>
    <name evidence="2" type="ORF">O181_020359</name>
</gene>
<dbReference type="AlphaFoldDB" id="A0A9Q3C8S0"/>
<keyword evidence="3" id="KW-1185">Reference proteome</keyword>
<organism evidence="2 3">
    <name type="scientific">Austropuccinia psidii MF-1</name>
    <dbReference type="NCBI Taxonomy" id="1389203"/>
    <lineage>
        <taxon>Eukaryota</taxon>
        <taxon>Fungi</taxon>
        <taxon>Dikarya</taxon>
        <taxon>Basidiomycota</taxon>
        <taxon>Pucciniomycotina</taxon>
        <taxon>Pucciniomycetes</taxon>
        <taxon>Pucciniales</taxon>
        <taxon>Sphaerophragmiaceae</taxon>
        <taxon>Austropuccinia</taxon>
    </lineage>
</organism>
<comment type="caution">
    <text evidence="2">The sequence shown here is derived from an EMBL/GenBank/DDBJ whole genome shotgun (WGS) entry which is preliminary data.</text>
</comment>
<feature type="compositionally biased region" description="Pro residues" evidence="1">
    <location>
        <begin position="102"/>
        <end position="119"/>
    </location>
</feature>
<evidence type="ECO:0000256" key="1">
    <source>
        <dbReference type="SAM" id="MobiDB-lite"/>
    </source>
</evidence>
<feature type="region of interest" description="Disordered" evidence="1">
    <location>
        <begin position="93"/>
        <end position="119"/>
    </location>
</feature>
<evidence type="ECO:0000313" key="2">
    <source>
        <dbReference type="EMBL" id="MBW0480644.1"/>
    </source>
</evidence>
<sequence>MPAARSRSHSDTTPQLCPHHSLWFPPPLLTILTLLRHPQDIPPTLPSTLLPPPPTRLMLSTAYHAYSCVVPSQHASNTALTMASSTLTLRMLTRSRRHSDATPPPKPSPLPLPWRPQPS</sequence>
<dbReference type="EMBL" id="AVOT02006049">
    <property type="protein sequence ID" value="MBW0480644.1"/>
    <property type="molecule type" value="Genomic_DNA"/>
</dbReference>
<accession>A0A9Q3C8S0</accession>
<dbReference type="Proteomes" id="UP000765509">
    <property type="component" value="Unassembled WGS sequence"/>
</dbReference>
<evidence type="ECO:0000313" key="3">
    <source>
        <dbReference type="Proteomes" id="UP000765509"/>
    </source>
</evidence>